<comment type="caution">
    <text evidence="1">The sequence shown here is derived from an EMBL/GenBank/DDBJ whole genome shotgun (WGS) entry which is preliminary data.</text>
</comment>
<dbReference type="InterPro" id="IPR023375">
    <property type="entry name" value="ADC_dom_sf"/>
</dbReference>
<sequence length="233" mass="25910">MTGRGPDHRVPRAVSLQRWSDLTFLHWALPASAVAEQFPPGLEVDTFDGRAWVGLTALAMRDVRAPYVPAVPHLSDFVEVNLRTYVRGPDGVGGVWFFSLECARLPVVLALRVLGLPYRWARAEVATRPPRIAYRTRRIGAGEGMRAAVRVGEPVEPDPLASFLTNRWWAYTWRGQALWRVPVAHEPWPLRRATARVAAGDLFRAAGLPAPWVEPLVHFSPGVHVRVGAPRPS</sequence>
<organism evidence="1 2">
    <name type="scientific">Georgenia ruanii</name>
    <dbReference type="NCBI Taxonomy" id="348442"/>
    <lineage>
        <taxon>Bacteria</taxon>
        <taxon>Bacillati</taxon>
        <taxon>Actinomycetota</taxon>
        <taxon>Actinomycetes</taxon>
        <taxon>Micrococcales</taxon>
        <taxon>Bogoriellaceae</taxon>
        <taxon>Georgenia</taxon>
    </lineage>
</organism>
<dbReference type="PANTHER" id="PTHR39186">
    <property type="entry name" value="DUF2071 FAMILY PROTEIN"/>
    <property type="match status" value="1"/>
</dbReference>
<gene>
    <name evidence="1" type="ORF">GB882_14340</name>
</gene>
<dbReference type="InterPro" id="IPR018644">
    <property type="entry name" value="DUF2071"/>
</dbReference>
<dbReference type="SUPFAM" id="SSF160104">
    <property type="entry name" value="Acetoacetate decarboxylase-like"/>
    <property type="match status" value="1"/>
</dbReference>
<dbReference type="RefSeq" id="WP_152232610.1">
    <property type="nucleotide sequence ID" value="NZ_BAAAOT010000031.1"/>
</dbReference>
<dbReference type="AlphaFoldDB" id="A0A7J9UYY9"/>
<dbReference type="Pfam" id="PF09844">
    <property type="entry name" value="DUF2071"/>
    <property type="match status" value="1"/>
</dbReference>
<dbReference type="EMBL" id="WHPD01003095">
    <property type="protein sequence ID" value="MPV89851.1"/>
    <property type="molecule type" value="Genomic_DNA"/>
</dbReference>
<accession>A0A7J9UYY9</accession>
<dbReference type="PANTHER" id="PTHR39186:SF1">
    <property type="entry name" value="DUF2071 DOMAIN-CONTAINING PROTEIN"/>
    <property type="match status" value="1"/>
</dbReference>
<protein>
    <submittedName>
        <fullName evidence="1">DUF2071 domain-containing protein</fullName>
    </submittedName>
</protein>
<evidence type="ECO:0000313" key="1">
    <source>
        <dbReference type="EMBL" id="MPV89851.1"/>
    </source>
</evidence>
<proteinExistence type="predicted"/>
<dbReference type="OrthoDB" id="150993at2"/>
<keyword evidence="2" id="KW-1185">Reference proteome</keyword>
<name>A0A7J9UYY9_9MICO</name>
<feature type="non-terminal residue" evidence="1">
    <location>
        <position position="1"/>
    </location>
</feature>
<evidence type="ECO:0000313" key="2">
    <source>
        <dbReference type="Proteomes" id="UP000429644"/>
    </source>
</evidence>
<reference evidence="1 2" key="1">
    <citation type="submission" date="2019-10" db="EMBL/GenBank/DDBJ databases">
        <title>Georgenia wutianyii sp. nov. and Georgenia yuyongxinii sp. nov. isolated from plateau pika (Ochotona curzoniae) in the Qinghai-Tibet plateau of China.</title>
        <authorList>
            <person name="Tian Z."/>
        </authorList>
    </citation>
    <scope>NUCLEOTIDE SEQUENCE [LARGE SCALE GENOMIC DNA]</scope>
    <source>
        <strain evidence="1 2">JCM 15130</strain>
    </source>
</reference>
<dbReference type="Proteomes" id="UP000429644">
    <property type="component" value="Unassembled WGS sequence"/>
</dbReference>